<dbReference type="EMBL" id="CP023564">
    <property type="protein sequence ID" value="ATG53400.1"/>
    <property type="molecule type" value="Genomic_DNA"/>
</dbReference>
<organism evidence="2 3">
    <name type="scientific">Brachybacterium ginsengisoli</name>
    <dbReference type="NCBI Taxonomy" id="1331682"/>
    <lineage>
        <taxon>Bacteria</taxon>
        <taxon>Bacillati</taxon>
        <taxon>Actinomycetota</taxon>
        <taxon>Actinomycetes</taxon>
        <taxon>Micrococcales</taxon>
        <taxon>Dermabacteraceae</taxon>
        <taxon>Brachybacterium</taxon>
    </lineage>
</organism>
<dbReference type="AlphaFoldDB" id="A0A291GT94"/>
<keyword evidence="2" id="KW-0808">Transferase</keyword>
<proteinExistence type="predicted"/>
<dbReference type="OrthoDB" id="3627178at2"/>
<dbReference type="Pfam" id="PF00583">
    <property type="entry name" value="Acetyltransf_1"/>
    <property type="match status" value="1"/>
</dbReference>
<keyword evidence="3" id="KW-1185">Reference proteome</keyword>
<dbReference type="Gene3D" id="3.40.630.30">
    <property type="match status" value="1"/>
</dbReference>
<dbReference type="GO" id="GO:0016747">
    <property type="term" value="F:acyltransferase activity, transferring groups other than amino-acyl groups"/>
    <property type="evidence" value="ECO:0007669"/>
    <property type="project" value="InterPro"/>
</dbReference>
<dbReference type="KEGG" id="bgg:CFK41_00375"/>
<evidence type="ECO:0000313" key="2">
    <source>
        <dbReference type="EMBL" id="ATG53400.1"/>
    </source>
</evidence>
<evidence type="ECO:0000259" key="1">
    <source>
        <dbReference type="PROSITE" id="PS51186"/>
    </source>
</evidence>
<dbReference type="RefSeq" id="WP_096797879.1">
    <property type="nucleotide sequence ID" value="NZ_CP023564.1"/>
</dbReference>
<gene>
    <name evidence="2" type="ORF">CFK41_00375</name>
</gene>
<name>A0A291GT94_9MICO</name>
<sequence length="159" mass="18161">MTVPRSASAPTVRPARGEDFDLLAGLLQLYLHDFSEHTGWDVDEHGLFHYAWLDAYRHEQGRHAYVFRVEGRPAGFALVREAERIQMAEFFVLRKYRREGVGLAAARHLLEAHAGAWSITQLASNPEATSFWRRAIPVPFEETVEADGTVEQRFSIERP</sequence>
<dbReference type="CDD" id="cd04301">
    <property type="entry name" value="NAT_SF"/>
    <property type="match status" value="1"/>
</dbReference>
<accession>A0A291GT94</accession>
<dbReference type="Proteomes" id="UP000217889">
    <property type="component" value="Chromosome"/>
</dbReference>
<dbReference type="SUPFAM" id="SSF55729">
    <property type="entry name" value="Acyl-CoA N-acyltransferases (Nat)"/>
    <property type="match status" value="1"/>
</dbReference>
<feature type="domain" description="N-acetyltransferase" evidence="1">
    <location>
        <begin position="10"/>
        <end position="159"/>
    </location>
</feature>
<dbReference type="InterPro" id="IPR016181">
    <property type="entry name" value="Acyl_CoA_acyltransferase"/>
</dbReference>
<dbReference type="InterPro" id="IPR000182">
    <property type="entry name" value="GNAT_dom"/>
</dbReference>
<protein>
    <submittedName>
        <fullName evidence="2">GNAT family N-acetyltransferase</fullName>
    </submittedName>
</protein>
<evidence type="ECO:0000313" key="3">
    <source>
        <dbReference type="Proteomes" id="UP000217889"/>
    </source>
</evidence>
<reference evidence="2 3" key="1">
    <citation type="journal article" date="2014" name="Int. J. Syst. Evol. Microbiol.">
        <title>Brachybacterium ginsengisoli sp. nov., isolated from soil of a ginseng field.</title>
        <authorList>
            <person name="Hoang V.A."/>
            <person name="Kim Y.J."/>
            <person name="Nguyen N.L."/>
            <person name="Yang D.C."/>
        </authorList>
    </citation>
    <scope>NUCLEOTIDE SEQUENCE [LARGE SCALE GENOMIC DNA]</scope>
    <source>
        <strain evidence="2 3">DCY80</strain>
    </source>
</reference>
<dbReference type="PROSITE" id="PS51186">
    <property type="entry name" value="GNAT"/>
    <property type="match status" value="1"/>
</dbReference>